<dbReference type="PANTHER" id="PTHR18964:SF149">
    <property type="entry name" value="BIFUNCTIONAL UDP-N-ACETYLGLUCOSAMINE 2-EPIMERASE_N-ACETYLMANNOSAMINE KINASE"/>
    <property type="match status" value="1"/>
</dbReference>
<comment type="similarity">
    <text evidence="1">Belongs to the ROK (NagC/XylR) family.</text>
</comment>
<dbReference type="Pfam" id="PF00480">
    <property type="entry name" value="ROK"/>
    <property type="match status" value="2"/>
</dbReference>
<accession>A0A1F5NPC6</accession>
<dbReference type="Proteomes" id="UP000176864">
    <property type="component" value="Unassembled WGS sequence"/>
</dbReference>
<protein>
    <recommendedName>
        <fullName evidence="4">ROK family protein</fullName>
    </recommendedName>
</protein>
<dbReference type="STRING" id="1817824.A2751_00340"/>
<dbReference type="CDD" id="cd23763">
    <property type="entry name" value="ASKHA_ATPase_ROK"/>
    <property type="match status" value="1"/>
</dbReference>
<evidence type="ECO:0000313" key="2">
    <source>
        <dbReference type="EMBL" id="OGE79531.1"/>
    </source>
</evidence>
<proteinExistence type="inferred from homology"/>
<evidence type="ECO:0008006" key="4">
    <source>
        <dbReference type="Google" id="ProtNLM"/>
    </source>
</evidence>
<reference evidence="2 3" key="1">
    <citation type="journal article" date="2016" name="Nat. Commun.">
        <title>Thousands of microbial genomes shed light on interconnected biogeochemical processes in an aquifer system.</title>
        <authorList>
            <person name="Anantharaman K."/>
            <person name="Brown C.T."/>
            <person name="Hug L.A."/>
            <person name="Sharon I."/>
            <person name="Castelle C.J."/>
            <person name="Probst A.J."/>
            <person name="Thomas B.C."/>
            <person name="Singh A."/>
            <person name="Wilkins M.J."/>
            <person name="Karaoz U."/>
            <person name="Brodie E.L."/>
            <person name="Williams K.H."/>
            <person name="Hubbard S.S."/>
            <person name="Banfield J.F."/>
        </authorList>
    </citation>
    <scope>NUCLEOTIDE SEQUENCE [LARGE SCALE GENOMIC DNA]</scope>
</reference>
<sequence length="278" mass="30240">MNLIGIDIGGTKIEGILWRAGKIVYHKKIKTPHSRNKFLGALSDLISELSVGDKFSGIGIGVAGILDSEKGIIVDSIHLPFLNNFNLVKFLERKFRKPVKIDNDTRCFLLGELMFGSARGKKNVVALTLGTGLGGAVLDQGRMIRGAHDAAQLTSLILSEKKGKSLSFQDLVSKHGFDRLGVRDPLVYQNRAFAGDKKAKKIYDTVGKYLGIGCGIIARVFDPELIVIGGGIARAGRLLLVPAKKEMKKRFKKTKTPEIKISKLKNAALLGSVSMFLP</sequence>
<dbReference type="InterPro" id="IPR043129">
    <property type="entry name" value="ATPase_NBD"/>
</dbReference>
<dbReference type="AlphaFoldDB" id="A0A1F5NPC6"/>
<gene>
    <name evidence="2" type="ORF">A2751_00340</name>
</gene>
<dbReference type="PANTHER" id="PTHR18964">
    <property type="entry name" value="ROK (REPRESSOR, ORF, KINASE) FAMILY"/>
    <property type="match status" value="1"/>
</dbReference>
<dbReference type="Gene3D" id="3.30.420.40">
    <property type="match status" value="2"/>
</dbReference>
<dbReference type="InterPro" id="IPR000600">
    <property type="entry name" value="ROK"/>
</dbReference>
<evidence type="ECO:0000256" key="1">
    <source>
        <dbReference type="ARBA" id="ARBA00006479"/>
    </source>
</evidence>
<comment type="caution">
    <text evidence="2">The sequence shown here is derived from an EMBL/GenBank/DDBJ whole genome shotgun (WGS) entry which is preliminary data.</text>
</comment>
<organism evidence="2 3">
    <name type="scientific">Candidatus Doudnabacteria bacterium RIFCSPHIGHO2_01_FULL_46_14</name>
    <dbReference type="NCBI Taxonomy" id="1817824"/>
    <lineage>
        <taxon>Bacteria</taxon>
        <taxon>Candidatus Doudnaibacteriota</taxon>
    </lineage>
</organism>
<evidence type="ECO:0000313" key="3">
    <source>
        <dbReference type="Proteomes" id="UP000176864"/>
    </source>
</evidence>
<dbReference type="EMBL" id="MFEK01000001">
    <property type="protein sequence ID" value="OGE79531.1"/>
    <property type="molecule type" value="Genomic_DNA"/>
</dbReference>
<name>A0A1F5NPC6_9BACT</name>
<dbReference type="SUPFAM" id="SSF53067">
    <property type="entry name" value="Actin-like ATPase domain"/>
    <property type="match status" value="1"/>
</dbReference>